<dbReference type="EMBL" id="VCPD01000002">
    <property type="protein sequence ID" value="TMV08680.1"/>
    <property type="molecule type" value="Genomic_DNA"/>
</dbReference>
<reference evidence="2 3" key="1">
    <citation type="submission" date="2019-05" db="EMBL/GenBank/DDBJ databases">
        <title>Ruegeria sp. nov., isolated from tidal flat.</title>
        <authorList>
            <person name="Kim W."/>
        </authorList>
    </citation>
    <scope>NUCLEOTIDE SEQUENCE [LARGE SCALE GENOMIC DNA]</scope>
    <source>
        <strain evidence="2 3">CAU 1488</strain>
    </source>
</reference>
<proteinExistence type="predicted"/>
<protein>
    <submittedName>
        <fullName evidence="2">Uncharacterized protein</fullName>
    </submittedName>
</protein>
<gene>
    <name evidence="2" type="ORF">FGK63_06040</name>
</gene>
<dbReference type="RefSeq" id="WP_138840708.1">
    <property type="nucleotide sequence ID" value="NZ_VCPD01000002.1"/>
</dbReference>
<evidence type="ECO:0000256" key="1">
    <source>
        <dbReference type="SAM" id="MobiDB-lite"/>
    </source>
</evidence>
<name>A0ABY2X0B3_9RHOB</name>
<evidence type="ECO:0000313" key="2">
    <source>
        <dbReference type="EMBL" id="TMV08680.1"/>
    </source>
</evidence>
<comment type="caution">
    <text evidence="2">The sequence shown here is derived from an EMBL/GenBank/DDBJ whole genome shotgun (WGS) entry which is preliminary data.</text>
</comment>
<sequence length="163" mass="18472">MNAQDTISRVRSIRTAMHYGMSIGLVQNQLFALERELAPTQKPDFEIGIEGFDTVLSYLSKTNPEALDLIHDPIHDTVKDGKTLAVRARCRGLPVLRVEAPAHIKTRYPTCPPAASIWRWWHSTNGTRERKQHEHAHPNHRPFGGQLGGHEPRPYSCPLEAQR</sequence>
<accession>A0ABY2X0B3</accession>
<dbReference type="Proteomes" id="UP001193035">
    <property type="component" value="Unassembled WGS sequence"/>
</dbReference>
<keyword evidence="3" id="KW-1185">Reference proteome</keyword>
<evidence type="ECO:0000313" key="3">
    <source>
        <dbReference type="Proteomes" id="UP001193035"/>
    </source>
</evidence>
<feature type="region of interest" description="Disordered" evidence="1">
    <location>
        <begin position="129"/>
        <end position="163"/>
    </location>
</feature>
<organism evidence="2 3">
    <name type="scientific">Ruegeria sediminis</name>
    <dbReference type="NCBI Taxonomy" id="2583820"/>
    <lineage>
        <taxon>Bacteria</taxon>
        <taxon>Pseudomonadati</taxon>
        <taxon>Pseudomonadota</taxon>
        <taxon>Alphaproteobacteria</taxon>
        <taxon>Rhodobacterales</taxon>
        <taxon>Roseobacteraceae</taxon>
        <taxon>Ruegeria</taxon>
    </lineage>
</organism>